<evidence type="ECO:0000256" key="4">
    <source>
        <dbReference type="ARBA" id="ARBA00022963"/>
    </source>
</evidence>
<proteinExistence type="inferred from homology"/>
<dbReference type="FunFam" id="3.40.50.1820:FF:000057">
    <property type="entry name" value="Lipase"/>
    <property type="match status" value="1"/>
</dbReference>
<feature type="active site" description="Charge relay system" evidence="8">
    <location>
        <position position="359"/>
    </location>
</feature>
<feature type="active site" description="Charge relay system" evidence="8">
    <location>
        <position position="329"/>
    </location>
</feature>
<dbReference type="Pfam" id="PF04083">
    <property type="entry name" value="Abhydro_lipase"/>
    <property type="match status" value="1"/>
</dbReference>
<feature type="signal peptide" evidence="9">
    <location>
        <begin position="1"/>
        <end position="18"/>
    </location>
</feature>
<feature type="chain" id="PRO_5040252649" description="Lipase" evidence="9">
    <location>
        <begin position="19"/>
        <end position="385"/>
    </location>
</feature>
<evidence type="ECO:0000256" key="5">
    <source>
        <dbReference type="ARBA" id="ARBA00023098"/>
    </source>
</evidence>
<protein>
    <recommendedName>
        <fullName evidence="7">Lipase</fullName>
    </recommendedName>
</protein>
<evidence type="ECO:0000256" key="6">
    <source>
        <dbReference type="ARBA" id="ARBA00023180"/>
    </source>
</evidence>
<evidence type="ECO:0000259" key="10">
    <source>
        <dbReference type="Pfam" id="PF04083"/>
    </source>
</evidence>
<dbReference type="SUPFAM" id="SSF53474">
    <property type="entry name" value="alpha/beta-Hydrolases"/>
    <property type="match status" value="1"/>
</dbReference>
<dbReference type="InterPro" id="IPR025483">
    <property type="entry name" value="Lipase_euk"/>
</dbReference>
<dbReference type="PIRSF" id="PIRSF000862">
    <property type="entry name" value="Steryl_ester_lip"/>
    <property type="match status" value="1"/>
</dbReference>
<feature type="active site" description="Nucleophile" evidence="8">
    <location>
        <position position="163"/>
    </location>
</feature>
<feature type="domain" description="Partial AB-hydrolase lipase" evidence="10">
    <location>
        <begin position="29"/>
        <end position="86"/>
    </location>
</feature>
<keyword evidence="6" id="KW-0325">Glycoprotein</keyword>
<dbReference type="Proteomes" id="UP001154078">
    <property type="component" value="Chromosome 3"/>
</dbReference>
<dbReference type="OrthoDB" id="9974421at2759"/>
<comment type="similarity">
    <text evidence="1 7">Belongs to the AB hydrolase superfamily. Lipase family.</text>
</comment>
<evidence type="ECO:0000256" key="2">
    <source>
        <dbReference type="ARBA" id="ARBA00022729"/>
    </source>
</evidence>
<name>A0A9P0B2G2_BRAAE</name>
<dbReference type="GO" id="GO:0016042">
    <property type="term" value="P:lipid catabolic process"/>
    <property type="evidence" value="ECO:0007669"/>
    <property type="project" value="UniProtKB-KW"/>
</dbReference>
<sequence length="385" mass="44483">MFTILLLSLCILTNNVLTNYIEDSKLVLKDVIKQYGYPLEEHEIITSDGYILTTHRIKHGKNGNITNKNPILLGHGLGVTSEIFLALGNTSLPYYLADNGYDVWMMNARGNYFSRNHTHLNPDTDKRFWNFRIDEIACIDLPTNIDYILNITEEKALFYIGHSQGTTTFFMLTSAMPEYNKKIKLSVSMGPSVYYIFNENVYDLLTLGGQLLNIIEGLNILELGNDMIRTFLREMCTKQFEARCVEMFEFVANAEFKFDTKIFHWVLRTTPSGLSIYQFRQSIQLATSGFRYYDYGGKGNLKKYNSRRPPEFNLTNSRALSALFYSDGDWITSPEAVRVLGKNLPNVINYKVPLKEFTHFDFLIHLDVIKLVYLPMINLMKKYNI</sequence>
<dbReference type="GO" id="GO:0016788">
    <property type="term" value="F:hydrolase activity, acting on ester bonds"/>
    <property type="evidence" value="ECO:0007669"/>
    <property type="project" value="InterPro"/>
</dbReference>
<dbReference type="PANTHER" id="PTHR11005">
    <property type="entry name" value="LYSOSOMAL ACID LIPASE-RELATED"/>
    <property type="match status" value="1"/>
</dbReference>
<evidence type="ECO:0000256" key="8">
    <source>
        <dbReference type="PIRSR" id="PIRSR000862-1"/>
    </source>
</evidence>
<keyword evidence="4 7" id="KW-0442">Lipid degradation</keyword>
<evidence type="ECO:0000256" key="3">
    <source>
        <dbReference type="ARBA" id="ARBA00022801"/>
    </source>
</evidence>
<evidence type="ECO:0000256" key="1">
    <source>
        <dbReference type="ARBA" id="ARBA00010701"/>
    </source>
</evidence>
<keyword evidence="3 7" id="KW-0378">Hydrolase</keyword>
<dbReference type="Gene3D" id="3.40.50.1820">
    <property type="entry name" value="alpha/beta hydrolase"/>
    <property type="match status" value="1"/>
</dbReference>
<accession>A0A9P0B2G2</accession>
<evidence type="ECO:0000256" key="7">
    <source>
        <dbReference type="PIRNR" id="PIRNR000862"/>
    </source>
</evidence>
<dbReference type="InterPro" id="IPR006693">
    <property type="entry name" value="AB_hydrolase_lipase"/>
</dbReference>
<keyword evidence="12" id="KW-1185">Reference proteome</keyword>
<evidence type="ECO:0000313" key="12">
    <source>
        <dbReference type="Proteomes" id="UP001154078"/>
    </source>
</evidence>
<organism evidence="11 12">
    <name type="scientific">Brassicogethes aeneus</name>
    <name type="common">Rape pollen beetle</name>
    <name type="synonym">Meligethes aeneus</name>
    <dbReference type="NCBI Taxonomy" id="1431903"/>
    <lineage>
        <taxon>Eukaryota</taxon>
        <taxon>Metazoa</taxon>
        <taxon>Ecdysozoa</taxon>
        <taxon>Arthropoda</taxon>
        <taxon>Hexapoda</taxon>
        <taxon>Insecta</taxon>
        <taxon>Pterygota</taxon>
        <taxon>Neoptera</taxon>
        <taxon>Endopterygota</taxon>
        <taxon>Coleoptera</taxon>
        <taxon>Polyphaga</taxon>
        <taxon>Cucujiformia</taxon>
        <taxon>Nitidulidae</taxon>
        <taxon>Meligethinae</taxon>
        <taxon>Brassicogethes</taxon>
    </lineage>
</organism>
<keyword evidence="2 9" id="KW-0732">Signal</keyword>
<dbReference type="EMBL" id="OV121134">
    <property type="protein sequence ID" value="CAH0553693.1"/>
    <property type="molecule type" value="Genomic_DNA"/>
</dbReference>
<evidence type="ECO:0000313" key="11">
    <source>
        <dbReference type="EMBL" id="CAH0553693.1"/>
    </source>
</evidence>
<dbReference type="InterPro" id="IPR029058">
    <property type="entry name" value="AB_hydrolase_fold"/>
</dbReference>
<reference evidence="11" key="1">
    <citation type="submission" date="2021-12" db="EMBL/GenBank/DDBJ databases">
        <authorList>
            <person name="King R."/>
        </authorList>
    </citation>
    <scope>NUCLEOTIDE SEQUENCE</scope>
</reference>
<dbReference type="AlphaFoldDB" id="A0A9P0B2G2"/>
<evidence type="ECO:0000256" key="9">
    <source>
        <dbReference type="SAM" id="SignalP"/>
    </source>
</evidence>
<gene>
    <name evidence="11" type="ORF">MELIAE_LOCUS5619</name>
</gene>
<keyword evidence="5" id="KW-0443">Lipid metabolism</keyword>